<reference evidence="3" key="1">
    <citation type="submission" date="2020-02" db="EMBL/GenBank/DDBJ databases">
        <authorList>
            <person name="Meier V. D."/>
        </authorList>
    </citation>
    <scope>NUCLEOTIDE SEQUENCE</scope>
    <source>
        <strain evidence="3">AVDCRST_MAG45</strain>
    </source>
</reference>
<gene>
    <name evidence="3" type="ORF">AVDCRST_MAG45-2233</name>
</gene>
<organism evidence="3">
    <name type="scientific">uncultured Solirubrobacterales bacterium</name>
    <dbReference type="NCBI Taxonomy" id="768556"/>
    <lineage>
        <taxon>Bacteria</taxon>
        <taxon>Bacillati</taxon>
        <taxon>Actinomycetota</taxon>
        <taxon>Thermoleophilia</taxon>
        <taxon>Solirubrobacterales</taxon>
        <taxon>environmental samples</taxon>
    </lineage>
</organism>
<accession>A0A6J4T823</accession>
<dbReference type="AlphaFoldDB" id="A0A6J4T823"/>
<dbReference type="EMBL" id="CADCVU010000190">
    <property type="protein sequence ID" value="CAA9516470.1"/>
    <property type="molecule type" value="Genomic_DNA"/>
</dbReference>
<evidence type="ECO:0000256" key="1">
    <source>
        <dbReference type="SAM" id="MobiDB-lite"/>
    </source>
</evidence>
<name>A0A6J4T823_9ACTN</name>
<dbReference type="InterPro" id="IPR018745">
    <property type="entry name" value="MpsC"/>
</dbReference>
<proteinExistence type="predicted"/>
<sequence>MTFIREEAAMADTQPPDETHRSPQSLTAQISNQIVQTMREYTGRGPTQARTYLNDNVVLCIVKDTLTKGEQALVAGGEEQSVLDLRRRYQSLMREDASKAIEGITGRRVVTFMSDNATDPDIAAEIFLLDGPPERAPLAAV</sequence>
<evidence type="ECO:0000259" key="2">
    <source>
        <dbReference type="Pfam" id="PF10057"/>
    </source>
</evidence>
<evidence type="ECO:0000313" key="3">
    <source>
        <dbReference type="EMBL" id="CAA9516470.1"/>
    </source>
</evidence>
<feature type="domain" description="Na+-translocating membrane potential-generating system MpsC" evidence="2">
    <location>
        <begin position="24"/>
        <end position="130"/>
    </location>
</feature>
<protein>
    <recommendedName>
        <fullName evidence="2">Na+-translocating membrane potential-generating system MpsC domain-containing protein</fullName>
    </recommendedName>
</protein>
<dbReference type="Pfam" id="PF10057">
    <property type="entry name" value="MpsC"/>
    <property type="match status" value="1"/>
</dbReference>
<feature type="region of interest" description="Disordered" evidence="1">
    <location>
        <begin position="1"/>
        <end position="26"/>
    </location>
</feature>